<reference evidence="2 3" key="1">
    <citation type="submission" date="2021-06" db="EMBL/GenBank/DDBJ databases">
        <title>Caerostris darwini draft genome.</title>
        <authorList>
            <person name="Kono N."/>
            <person name="Arakawa K."/>
        </authorList>
    </citation>
    <scope>NUCLEOTIDE SEQUENCE [LARGE SCALE GENOMIC DNA]</scope>
</reference>
<evidence type="ECO:0000313" key="2">
    <source>
        <dbReference type="EMBL" id="GIY28094.1"/>
    </source>
</evidence>
<proteinExistence type="predicted"/>
<keyword evidence="3" id="KW-1185">Reference proteome</keyword>
<comment type="caution">
    <text evidence="2">The sequence shown here is derived from an EMBL/GenBank/DDBJ whole genome shotgun (WGS) entry which is preliminary data.</text>
</comment>
<accession>A0AAV4S442</accession>
<evidence type="ECO:0000256" key="1">
    <source>
        <dbReference type="SAM" id="MobiDB-lite"/>
    </source>
</evidence>
<gene>
    <name evidence="2" type="ORF">CDAR_214211</name>
</gene>
<protein>
    <submittedName>
        <fullName evidence="2">Uncharacterized protein</fullName>
    </submittedName>
</protein>
<dbReference type="AlphaFoldDB" id="A0AAV4S442"/>
<feature type="compositionally biased region" description="Basic and acidic residues" evidence="1">
    <location>
        <begin position="1"/>
        <end position="29"/>
    </location>
</feature>
<sequence length="155" mass="17487">MRKSKREERDLICLKEHAPKGKDESERGIPPHSIPFLTVSLHPPPLCSSLGWGAFEGGLGVVIFQQTNSPAGPLSWLKTVESFKTGQRWKEEKRIVEHLGSHLSNIDNEKKEAADSHNSCLSLLSGAETSPKKYSQRDFILQRQHALDSLRRIFF</sequence>
<evidence type="ECO:0000313" key="3">
    <source>
        <dbReference type="Proteomes" id="UP001054837"/>
    </source>
</evidence>
<name>A0AAV4S442_9ARAC</name>
<dbReference type="Proteomes" id="UP001054837">
    <property type="component" value="Unassembled WGS sequence"/>
</dbReference>
<feature type="region of interest" description="Disordered" evidence="1">
    <location>
        <begin position="1"/>
        <end position="30"/>
    </location>
</feature>
<dbReference type="EMBL" id="BPLQ01007133">
    <property type="protein sequence ID" value="GIY28094.1"/>
    <property type="molecule type" value="Genomic_DNA"/>
</dbReference>
<organism evidence="2 3">
    <name type="scientific">Caerostris darwini</name>
    <dbReference type="NCBI Taxonomy" id="1538125"/>
    <lineage>
        <taxon>Eukaryota</taxon>
        <taxon>Metazoa</taxon>
        <taxon>Ecdysozoa</taxon>
        <taxon>Arthropoda</taxon>
        <taxon>Chelicerata</taxon>
        <taxon>Arachnida</taxon>
        <taxon>Araneae</taxon>
        <taxon>Araneomorphae</taxon>
        <taxon>Entelegynae</taxon>
        <taxon>Araneoidea</taxon>
        <taxon>Araneidae</taxon>
        <taxon>Caerostris</taxon>
    </lineage>
</organism>